<evidence type="ECO:0000256" key="2">
    <source>
        <dbReference type="SAM" id="SignalP"/>
    </source>
</evidence>
<proteinExistence type="predicted"/>
<evidence type="ECO:0000313" key="3">
    <source>
        <dbReference type="EMBL" id="RAL12366.1"/>
    </source>
</evidence>
<evidence type="ECO:0000313" key="4">
    <source>
        <dbReference type="Proteomes" id="UP000248961"/>
    </source>
</evidence>
<keyword evidence="4" id="KW-1185">Reference proteome</keyword>
<feature type="compositionally biased region" description="Basic and acidic residues" evidence="1">
    <location>
        <begin position="87"/>
        <end position="98"/>
    </location>
</feature>
<keyword evidence="2" id="KW-0732">Signal</keyword>
<feature type="compositionally biased region" description="Basic and acidic residues" evidence="1">
    <location>
        <begin position="169"/>
        <end position="186"/>
    </location>
</feature>
<feature type="region of interest" description="Disordered" evidence="1">
    <location>
        <begin position="87"/>
        <end position="111"/>
    </location>
</feature>
<accession>A0A395HXW3</accession>
<dbReference type="VEuPathDB" id="FungiDB:BO97DRAFT_424458"/>
<dbReference type="OrthoDB" id="4503979at2759"/>
<reference evidence="3 4" key="1">
    <citation type="submission" date="2018-02" db="EMBL/GenBank/DDBJ databases">
        <title>The genomes of Aspergillus section Nigri reveals drivers in fungal speciation.</title>
        <authorList>
            <consortium name="DOE Joint Genome Institute"/>
            <person name="Vesth T.C."/>
            <person name="Nybo J."/>
            <person name="Theobald S."/>
            <person name="Brandl J."/>
            <person name="Frisvad J.C."/>
            <person name="Nielsen K.F."/>
            <person name="Lyhne E.K."/>
            <person name="Kogle M.E."/>
            <person name="Kuo A."/>
            <person name="Riley R."/>
            <person name="Clum A."/>
            <person name="Nolan M."/>
            <person name="Lipzen A."/>
            <person name="Salamov A."/>
            <person name="Henrissat B."/>
            <person name="Wiebenga A."/>
            <person name="De vries R.P."/>
            <person name="Grigoriev I.V."/>
            <person name="Mortensen U.H."/>
            <person name="Andersen M.R."/>
            <person name="Baker S.E."/>
        </authorList>
    </citation>
    <scope>NUCLEOTIDE SEQUENCE [LARGE SCALE GENOMIC DNA]</scope>
    <source>
        <strain evidence="3 4">CBS 101889</strain>
    </source>
</reference>
<dbReference type="Proteomes" id="UP000248961">
    <property type="component" value="Unassembled WGS sequence"/>
</dbReference>
<feature type="region of interest" description="Disordered" evidence="1">
    <location>
        <begin position="169"/>
        <end position="188"/>
    </location>
</feature>
<dbReference type="AlphaFoldDB" id="A0A395HXW3"/>
<name>A0A395HXW3_ASPHC</name>
<feature type="signal peptide" evidence="2">
    <location>
        <begin position="1"/>
        <end position="19"/>
    </location>
</feature>
<dbReference type="GeneID" id="37201266"/>
<dbReference type="EMBL" id="KZ824283">
    <property type="protein sequence ID" value="RAL12366.1"/>
    <property type="molecule type" value="Genomic_DNA"/>
</dbReference>
<feature type="chain" id="PRO_5017350615" evidence="2">
    <location>
        <begin position="20"/>
        <end position="325"/>
    </location>
</feature>
<organism evidence="3 4">
    <name type="scientific">Aspergillus homomorphus (strain CBS 101889)</name>
    <dbReference type="NCBI Taxonomy" id="1450537"/>
    <lineage>
        <taxon>Eukaryota</taxon>
        <taxon>Fungi</taxon>
        <taxon>Dikarya</taxon>
        <taxon>Ascomycota</taxon>
        <taxon>Pezizomycotina</taxon>
        <taxon>Eurotiomycetes</taxon>
        <taxon>Eurotiomycetidae</taxon>
        <taxon>Eurotiales</taxon>
        <taxon>Aspergillaceae</taxon>
        <taxon>Aspergillus</taxon>
        <taxon>Aspergillus subgen. Circumdati</taxon>
    </lineage>
</organism>
<gene>
    <name evidence="3" type="ORF">BO97DRAFT_424458</name>
</gene>
<sequence>MRPDIVFLGGSLLLLGATASPIPSRSPSPLPPDDFVPSNNPTSILSEGPADLNLFERGGPKITGAVCHDHRFTTKNVKDAIKKAKEVHEEKKKDHGDEHEEYGEYPMPLDKHTSGMFKDSKNKMLYPLEENGAFDGKGEYKGKVFVVVDKHFKYQAVVQYNDDHAYKCSPAEDKCQDRDQGQKEGDESYEWPKALDPRATHLYKNGDKMQMIPLSKGGAHGGKSKEAGPELAVLNKDQHCKGAVRLYDKHGQDEGHGTLCFAQHHKKKVDKNEQAAAAAVAVGRASHSLLKYYDDYPSVCPYLGSFPWSSSGHCSLFSRCILWSC</sequence>
<dbReference type="Gene3D" id="3.10.450.30">
    <property type="entry name" value="Microbial ribonucleases"/>
    <property type="match status" value="1"/>
</dbReference>
<evidence type="ECO:0000256" key="1">
    <source>
        <dbReference type="SAM" id="MobiDB-lite"/>
    </source>
</evidence>
<dbReference type="RefSeq" id="XP_025551520.1">
    <property type="nucleotide sequence ID" value="XM_025696977.1"/>
</dbReference>
<protein>
    <submittedName>
        <fullName evidence="3">Uncharacterized protein</fullName>
    </submittedName>
</protein>